<keyword evidence="2" id="KW-1185">Reference proteome</keyword>
<protein>
    <submittedName>
        <fullName evidence="1 3">Uncharacterized protein</fullName>
    </submittedName>
</protein>
<name>A0A182F082_ONCOC</name>
<proteinExistence type="predicted"/>
<dbReference type="Proteomes" id="UP000271087">
    <property type="component" value="Unassembled WGS sequence"/>
</dbReference>
<evidence type="ECO:0000313" key="1">
    <source>
        <dbReference type="EMBL" id="VDN06140.1"/>
    </source>
</evidence>
<accession>A0A182F082</accession>
<gene>
    <name evidence="1" type="ORF">NOO_LOCUS13845</name>
</gene>
<dbReference type="WBParaSite" id="nOo.2.0.1.t13845-RA">
    <property type="protein sequence ID" value="nOo.2.0.1.t13845-RA"/>
    <property type="gene ID" value="nOo.2.0.1.g13845"/>
</dbReference>
<reference evidence="1 2" key="2">
    <citation type="submission" date="2018-08" db="EMBL/GenBank/DDBJ databases">
        <authorList>
            <person name="Laetsch R D."/>
            <person name="Stevens L."/>
            <person name="Kumar S."/>
            <person name="Blaxter L. M."/>
        </authorList>
    </citation>
    <scope>NUCLEOTIDE SEQUENCE [LARGE SCALE GENOMIC DNA]</scope>
</reference>
<evidence type="ECO:0000313" key="2">
    <source>
        <dbReference type="Proteomes" id="UP000271087"/>
    </source>
</evidence>
<evidence type="ECO:0000313" key="3">
    <source>
        <dbReference type="WBParaSite" id="nOo.2.0.1.t13845-RA"/>
    </source>
</evidence>
<reference evidence="3" key="1">
    <citation type="submission" date="2016-06" db="UniProtKB">
        <authorList>
            <consortium name="WormBaseParasite"/>
        </authorList>
    </citation>
    <scope>IDENTIFICATION</scope>
</reference>
<sequence length="25" mass="2719">MVLMYPKGLRGPDGPQIFPGLYAVV</sequence>
<dbReference type="AlphaFoldDB" id="A0A182F082"/>
<dbReference type="EMBL" id="UYRW01019702">
    <property type="protein sequence ID" value="VDN06140.1"/>
    <property type="molecule type" value="Genomic_DNA"/>
</dbReference>
<organism evidence="3">
    <name type="scientific">Onchocerca ochengi</name>
    <name type="common">Filarial nematode worm</name>
    <dbReference type="NCBI Taxonomy" id="42157"/>
    <lineage>
        <taxon>Eukaryota</taxon>
        <taxon>Metazoa</taxon>
        <taxon>Ecdysozoa</taxon>
        <taxon>Nematoda</taxon>
        <taxon>Chromadorea</taxon>
        <taxon>Rhabditida</taxon>
        <taxon>Spirurina</taxon>
        <taxon>Spiruromorpha</taxon>
        <taxon>Filarioidea</taxon>
        <taxon>Onchocercidae</taxon>
        <taxon>Onchocerca</taxon>
    </lineage>
</organism>